<protein>
    <submittedName>
        <fullName evidence="1">Uncharacterized protein</fullName>
    </submittedName>
</protein>
<accession>A0AAD4MH39</accession>
<reference evidence="1" key="1">
    <citation type="submission" date="2022-01" db="EMBL/GenBank/DDBJ databases">
        <title>Genome Sequence Resource for Two Populations of Ditylenchus destructor, the Migratory Endoparasitic Phytonematode.</title>
        <authorList>
            <person name="Zhang H."/>
            <person name="Lin R."/>
            <person name="Xie B."/>
        </authorList>
    </citation>
    <scope>NUCLEOTIDE SEQUENCE</scope>
    <source>
        <strain evidence="1">BazhouSP</strain>
    </source>
</reference>
<dbReference type="Proteomes" id="UP001201812">
    <property type="component" value="Unassembled WGS sequence"/>
</dbReference>
<dbReference type="EMBL" id="JAKKPZ010000520">
    <property type="protein sequence ID" value="KAI1694348.1"/>
    <property type="molecule type" value="Genomic_DNA"/>
</dbReference>
<dbReference type="AlphaFoldDB" id="A0AAD4MH39"/>
<organism evidence="1 2">
    <name type="scientific">Ditylenchus destructor</name>
    <dbReference type="NCBI Taxonomy" id="166010"/>
    <lineage>
        <taxon>Eukaryota</taxon>
        <taxon>Metazoa</taxon>
        <taxon>Ecdysozoa</taxon>
        <taxon>Nematoda</taxon>
        <taxon>Chromadorea</taxon>
        <taxon>Rhabditida</taxon>
        <taxon>Tylenchina</taxon>
        <taxon>Tylenchomorpha</taxon>
        <taxon>Sphaerularioidea</taxon>
        <taxon>Anguinidae</taxon>
        <taxon>Anguininae</taxon>
        <taxon>Ditylenchus</taxon>
    </lineage>
</organism>
<name>A0AAD4MH39_9BILA</name>
<evidence type="ECO:0000313" key="2">
    <source>
        <dbReference type="Proteomes" id="UP001201812"/>
    </source>
</evidence>
<proteinExistence type="predicted"/>
<comment type="caution">
    <text evidence="1">The sequence shown here is derived from an EMBL/GenBank/DDBJ whole genome shotgun (WGS) entry which is preliminary data.</text>
</comment>
<gene>
    <name evidence="1" type="ORF">DdX_20154</name>
</gene>
<keyword evidence="2" id="KW-1185">Reference proteome</keyword>
<evidence type="ECO:0000313" key="1">
    <source>
        <dbReference type="EMBL" id="KAI1694348.1"/>
    </source>
</evidence>
<sequence>MPPKLNDAELREMLVTQNEYIAKLADKVDSLVSVVESLTALLANASTQNSELIAQTRVLTEQNAKLIEKSNMPPTPMTYGKPPNFSLQLVKTFNEAEQLKDKSLRAVIEFLPEAANETTTVEQDRSFVESVATAMGNSGVQFDSIKRHGNKVENRHRILKVPFDTTENRNQFIRKFRVTVNTLQNPPNVRIRRDMVQSELELLRQCRAECREKNEKADEMRFYVQDLEIKESASPKPLRRFNHA</sequence>